<organism evidence="1 2">
    <name type="scientific">Streptomyces tibetensis</name>
    <dbReference type="NCBI Taxonomy" id="2382123"/>
    <lineage>
        <taxon>Bacteria</taxon>
        <taxon>Bacillati</taxon>
        <taxon>Actinomycetota</taxon>
        <taxon>Actinomycetes</taxon>
        <taxon>Kitasatosporales</taxon>
        <taxon>Streptomycetaceae</taxon>
        <taxon>Streptomyces</taxon>
    </lineage>
</organism>
<reference evidence="1 2" key="1">
    <citation type="submission" date="2024-10" db="EMBL/GenBank/DDBJ databases">
        <title>The Natural Products Discovery Center: Release of the First 8490 Sequenced Strains for Exploring Actinobacteria Biosynthetic Diversity.</title>
        <authorList>
            <person name="Kalkreuter E."/>
            <person name="Kautsar S.A."/>
            <person name="Yang D."/>
            <person name="Bader C.D."/>
            <person name="Teijaro C.N."/>
            <person name="Fluegel L."/>
            <person name="Davis C.M."/>
            <person name="Simpson J.R."/>
            <person name="Lauterbach L."/>
            <person name="Steele A.D."/>
            <person name="Gui C."/>
            <person name="Meng S."/>
            <person name="Li G."/>
            <person name="Viehrig K."/>
            <person name="Ye F."/>
            <person name="Su P."/>
            <person name="Kiefer A.F."/>
            <person name="Nichols A."/>
            <person name="Cepeda A.J."/>
            <person name="Yan W."/>
            <person name="Fan B."/>
            <person name="Jiang Y."/>
            <person name="Adhikari A."/>
            <person name="Zheng C.-J."/>
            <person name="Schuster L."/>
            <person name="Cowan T.M."/>
            <person name="Smanski M.J."/>
            <person name="Chevrette M.G."/>
            <person name="De Carvalho L.P.S."/>
            <person name="Shen B."/>
        </authorList>
    </citation>
    <scope>NUCLEOTIDE SEQUENCE [LARGE SCALE GENOMIC DNA]</scope>
    <source>
        <strain evidence="1 2">NPDC005497</strain>
    </source>
</reference>
<keyword evidence="2" id="KW-1185">Reference proteome</keyword>
<proteinExistence type="predicted"/>
<protein>
    <submittedName>
        <fullName evidence="1">Uncharacterized protein</fullName>
    </submittedName>
</protein>
<accession>A0ABW6MV27</accession>
<evidence type="ECO:0000313" key="1">
    <source>
        <dbReference type="EMBL" id="MFF0004594.1"/>
    </source>
</evidence>
<comment type="caution">
    <text evidence="1">The sequence shown here is derived from an EMBL/GenBank/DDBJ whole genome shotgun (WGS) entry which is preliminary data.</text>
</comment>
<dbReference type="RefSeq" id="WP_361938075.1">
    <property type="nucleotide sequence ID" value="NZ_JBEXVS010000012.1"/>
</dbReference>
<gene>
    <name evidence="1" type="ORF">ACFYQT_14300</name>
</gene>
<dbReference type="SUPFAM" id="SSF56399">
    <property type="entry name" value="ADP-ribosylation"/>
    <property type="match status" value="1"/>
</dbReference>
<dbReference type="EMBL" id="JBIAJP010000003">
    <property type="protein sequence ID" value="MFF0004594.1"/>
    <property type="molecule type" value="Genomic_DNA"/>
</dbReference>
<dbReference type="Proteomes" id="UP001601422">
    <property type="component" value="Unassembled WGS sequence"/>
</dbReference>
<evidence type="ECO:0000313" key="2">
    <source>
        <dbReference type="Proteomes" id="UP001601422"/>
    </source>
</evidence>
<sequence>MIVQWCIKGLALSDDDQARGLIDGQGGISSAWLRKHGHVSLSEFGNKLTEQNLNLHVNHFEEKDPATGAPFRDESPFISLSCGTVERDAVAKTNFVHTARHTALWFGTQFGARREAYLYTCWVVLAPRSAVPVHGVAEEIRDLNTYRRYSPFQTEGEVTAKVYVPATQVRDCAKWVWDRRAKLFRREWEHLNPQFTEPEALSNVRELI</sequence>
<name>A0ABW6MV27_9ACTN</name>